<evidence type="ECO:0000313" key="8">
    <source>
        <dbReference type="EMBL" id="GAA4752297.1"/>
    </source>
</evidence>
<feature type="transmembrane region" description="Helical" evidence="7">
    <location>
        <begin position="149"/>
        <end position="172"/>
    </location>
</feature>
<evidence type="ECO:0000256" key="3">
    <source>
        <dbReference type="ARBA" id="ARBA00022475"/>
    </source>
</evidence>
<proteinExistence type="inferred from homology"/>
<keyword evidence="9" id="KW-1185">Reference proteome</keyword>
<dbReference type="PANTHER" id="PTHR30106">
    <property type="entry name" value="INNER MEMBRANE PROTEIN YEIH-RELATED"/>
    <property type="match status" value="1"/>
</dbReference>
<sequence length="321" mass="32446">MIPGLAVSLLAVAAGFLVHLLLPGVPQLTVCVVLGVIAGQVPAAVRLLDGPLRPGIATAARRCLRIGVVLLGLQLSLADVVRLGWPTVLAVLGVTAIAFAGTYGIARAARLPGREPLLLAAGFSICGASAVGAMAAVTRSEPEEQSRPVALVTLCGTLAIVVVPLVATALHLTTDQFGRWTGASVHDVGQVVATAQQWGAAGLAVAIVVKLLRVLLLAPLVAGAGLVLRLRGAEEGTRAPILPLFVAGFVVAVLLRSAVPIPQPVLDVAQLLQTILLGMALFGLGSGIRFRRLAGTGLATAAAGLGAWALIAVVSFAVVLA</sequence>
<gene>
    <name evidence="8" type="ORF">GCM10025783_26260</name>
</gene>
<evidence type="ECO:0000256" key="2">
    <source>
        <dbReference type="ARBA" id="ARBA00007977"/>
    </source>
</evidence>
<evidence type="ECO:0000313" key="9">
    <source>
        <dbReference type="Proteomes" id="UP001500121"/>
    </source>
</evidence>
<feature type="transmembrane region" description="Helical" evidence="7">
    <location>
        <begin position="85"/>
        <end position="105"/>
    </location>
</feature>
<feature type="transmembrane region" description="Helical" evidence="7">
    <location>
        <begin position="117"/>
        <end position="137"/>
    </location>
</feature>
<dbReference type="EMBL" id="BAABLP010000006">
    <property type="protein sequence ID" value="GAA4752297.1"/>
    <property type="molecule type" value="Genomic_DNA"/>
</dbReference>
<evidence type="ECO:0000256" key="1">
    <source>
        <dbReference type="ARBA" id="ARBA00004651"/>
    </source>
</evidence>
<dbReference type="Proteomes" id="UP001500121">
    <property type="component" value="Unassembled WGS sequence"/>
</dbReference>
<evidence type="ECO:0000256" key="5">
    <source>
        <dbReference type="ARBA" id="ARBA00022989"/>
    </source>
</evidence>
<comment type="subcellular location">
    <subcellularLocation>
        <location evidence="1">Cell membrane</location>
        <topology evidence="1">Multi-pass membrane protein</topology>
    </subcellularLocation>
</comment>
<organism evidence="8 9">
    <name type="scientific">Amnibacterium soli</name>
    <dbReference type="NCBI Taxonomy" id="1282736"/>
    <lineage>
        <taxon>Bacteria</taxon>
        <taxon>Bacillati</taxon>
        <taxon>Actinomycetota</taxon>
        <taxon>Actinomycetes</taxon>
        <taxon>Micrococcales</taxon>
        <taxon>Microbacteriaceae</taxon>
        <taxon>Amnibacterium</taxon>
    </lineage>
</organism>
<keyword evidence="6 7" id="KW-0472">Membrane</keyword>
<dbReference type="PANTHER" id="PTHR30106:SF2">
    <property type="entry name" value="UPF0324 INNER MEMBRANE PROTEIN YEIH"/>
    <property type="match status" value="1"/>
</dbReference>
<keyword evidence="3" id="KW-1003">Cell membrane</keyword>
<comment type="similarity">
    <text evidence="2">Belongs to the UPF0324 family.</text>
</comment>
<feature type="transmembrane region" description="Helical" evidence="7">
    <location>
        <begin position="297"/>
        <end position="320"/>
    </location>
</feature>
<dbReference type="Pfam" id="PF03601">
    <property type="entry name" value="Cons_hypoth698"/>
    <property type="match status" value="1"/>
</dbReference>
<accession>A0ABP8ZC13</accession>
<name>A0ABP8ZC13_9MICO</name>
<reference evidence="9" key="1">
    <citation type="journal article" date="2019" name="Int. J. Syst. Evol. Microbiol.">
        <title>The Global Catalogue of Microorganisms (GCM) 10K type strain sequencing project: providing services to taxonomists for standard genome sequencing and annotation.</title>
        <authorList>
            <consortium name="The Broad Institute Genomics Platform"/>
            <consortium name="The Broad Institute Genome Sequencing Center for Infectious Disease"/>
            <person name="Wu L."/>
            <person name="Ma J."/>
        </authorList>
    </citation>
    <scope>NUCLEOTIDE SEQUENCE [LARGE SCALE GENOMIC DNA]</scope>
    <source>
        <strain evidence="9">JCM 19015</strain>
    </source>
</reference>
<dbReference type="RefSeq" id="WP_345481728.1">
    <property type="nucleotide sequence ID" value="NZ_BAABLP010000006.1"/>
</dbReference>
<protein>
    <submittedName>
        <fullName evidence="8">Sulfate exporter family transporter</fullName>
    </submittedName>
</protein>
<feature type="transmembrane region" description="Helical" evidence="7">
    <location>
        <begin position="271"/>
        <end position="290"/>
    </location>
</feature>
<evidence type="ECO:0000256" key="7">
    <source>
        <dbReference type="SAM" id="Phobius"/>
    </source>
</evidence>
<feature type="transmembrane region" description="Helical" evidence="7">
    <location>
        <begin position="240"/>
        <end position="259"/>
    </location>
</feature>
<feature type="transmembrane region" description="Helical" evidence="7">
    <location>
        <begin position="203"/>
        <end position="228"/>
    </location>
</feature>
<keyword evidence="4 7" id="KW-0812">Transmembrane</keyword>
<dbReference type="InterPro" id="IPR018383">
    <property type="entry name" value="UPF0324_pro"/>
</dbReference>
<keyword evidence="5 7" id="KW-1133">Transmembrane helix</keyword>
<comment type="caution">
    <text evidence="8">The sequence shown here is derived from an EMBL/GenBank/DDBJ whole genome shotgun (WGS) entry which is preliminary data.</text>
</comment>
<evidence type="ECO:0000256" key="6">
    <source>
        <dbReference type="ARBA" id="ARBA00023136"/>
    </source>
</evidence>
<evidence type="ECO:0000256" key="4">
    <source>
        <dbReference type="ARBA" id="ARBA00022692"/>
    </source>
</evidence>